<dbReference type="Proteomes" id="UP001408356">
    <property type="component" value="Unassembled WGS sequence"/>
</dbReference>
<accession>A0ABR2UHV2</accession>
<evidence type="ECO:0000313" key="1">
    <source>
        <dbReference type="EMBL" id="KAK9414203.1"/>
    </source>
</evidence>
<proteinExistence type="predicted"/>
<sequence length="259" mass="30640">MTMTSPLTRALIQEWTKWAEFQAPTSPQGKFLREQLLATLDRCHEKQHHMSSGLDSDTEDDYGRQQISRLYKKFEECMRLEEKYGHLIKPFRRLHYQRLFWFYGTFLKPQARVEVGRSASQYHCERDCQFPGWRKLFEQRRAEKQSSAAVQDGWEVERPRGEASETLRCLTYLVNFRPSEKVYDSLERWVLDGEDPTSEKCVAVEAVPRTSYLSAEMVAMDYEMCPKILGERHRRYLGDLLWAIDEYCRDVLQGERAVS</sequence>
<protein>
    <submittedName>
        <fullName evidence="1">Uncharacterized protein</fullName>
    </submittedName>
</protein>
<organism evidence="1 2">
    <name type="scientific">Seiridium unicorne</name>
    <dbReference type="NCBI Taxonomy" id="138068"/>
    <lineage>
        <taxon>Eukaryota</taxon>
        <taxon>Fungi</taxon>
        <taxon>Dikarya</taxon>
        <taxon>Ascomycota</taxon>
        <taxon>Pezizomycotina</taxon>
        <taxon>Sordariomycetes</taxon>
        <taxon>Xylariomycetidae</taxon>
        <taxon>Amphisphaeriales</taxon>
        <taxon>Sporocadaceae</taxon>
        <taxon>Seiridium</taxon>
    </lineage>
</organism>
<reference evidence="1 2" key="1">
    <citation type="journal article" date="2024" name="J. Plant Pathol.">
        <title>Sequence and assembly of the genome of Seiridium unicorne, isolate CBS 538.82, causal agent of cypress canker disease.</title>
        <authorList>
            <person name="Scali E."/>
            <person name="Rocca G.D."/>
            <person name="Danti R."/>
            <person name="Garbelotto M."/>
            <person name="Barberini S."/>
            <person name="Baroncelli R."/>
            <person name="Emiliani G."/>
        </authorList>
    </citation>
    <scope>NUCLEOTIDE SEQUENCE [LARGE SCALE GENOMIC DNA]</scope>
    <source>
        <strain evidence="1 2">BM-138-508</strain>
    </source>
</reference>
<evidence type="ECO:0000313" key="2">
    <source>
        <dbReference type="Proteomes" id="UP001408356"/>
    </source>
</evidence>
<dbReference type="EMBL" id="JARVKF010000429">
    <property type="protein sequence ID" value="KAK9414203.1"/>
    <property type="molecule type" value="Genomic_DNA"/>
</dbReference>
<gene>
    <name evidence="1" type="ORF">SUNI508_02302</name>
</gene>
<keyword evidence="2" id="KW-1185">Reference proteome</keyword>
<name>A0ABR2UHV2_9PEZI</name>
<comment type="caution">
    <text evidence="1">The sequence shown here is derived from an EMBL/GenBank/DDBJ whole genome shotgun (WGS) entry which is preliminary data.</text>
</comment>